<dbReference type="EMBL" id="BARS01021843">
    <property type="protein sequence ID" value="GAG08296.1"/>
    <property type="molecule type" value="Genomic_DNA"/>
</dbReference>
<evidence type="ECO:0000313" key="1">
    <source>
        <dbReference type="EMBL" id="GAG08296.1"/>
    </source>
</evidence>
<accession>X0W6I8</accession>
<sequence length="91" mass="10628">MDDLENTPGWGMPDDFNDMLNNARGKQRTSLEEMRDVLDDLADDMSQAVPENTWTELLIYLLEALERKARDRAEFDSLLYGLLEYLSKRIE</sequence>
<dbReference type="AlphaFoldDB" id="X0W6I8"/>
<gene>
    <name evidence="1" type="ORF">S01H1_35019</name>
</gene>
<proteinExistence type="predicted"/>
<protein>
    <submittedName>
        <fullName evidence="1">Uncharacterized protein</fullName>
    </submittedName>
</protein>
<organism evidence="1">
    <name type="scientific">marine sediment metagenome</name>
    <dbReference type="NCBI Taxonomy" id="412755"/>
    <lineage>
        <taxon>unclassified sequences</taxon>
        <taxon>metagenomes</taxon>
        <taxon>ecological metagenomes</taxon>
    </lineage>
</organism>
<name>X0W6I8_9ZZZZ</name>
<comment type="caution">
    <text evidence="1">The sequence shown here is derived from an EMBL/GenBank/DDBJ whole genome shotgun (WGS) entry which is preliminary data.</text>
</comment>
<reference evidence="1" key="1">
    <citation type="journal article" date="2014" name="Front. Microbiol.">
        <title>High frequency of phylogenetically diverse reductive dehalogenase-homologous genes in deep subseafloor sedimentary metagenomes.</title>
        <authorList>
            <person name="Kawai M."/>
            <person name="Futagami T."/>
            <person name="Toyoda A."/>
            <person name="Takaki Y."/>
            <person name="Nishi S."/>
            <person name="Hori S."/>
            <person name="Arai W."/>
            <person name="Tsubouchi T."/>
            <person name="Morono Y."/>
            <person name="Uchiyama I."/>
            <person name="Ito T."/>
            <person name="Fujiyama A."/>
            <person name="Inagaki F."/>
            <person name="Takami H."/>
        </authorList>
    </citation>
    <scope>NUCLEOTIDE SEQUENCE</scope>
    <source>
        <strain evidence="1">Expedition CK06-06</strain>
    </source>
</reference>